<dbReference type="KEGG" id="vg:77952968"/>
<evidence type="ECO:0000313" key="1">
    <source>
        <dbReference type="EMBL" id="AYQ99252.1"/>
    </source>
</evidence>
<organism evidence="1 2">
    <name type="scientific">Brevibacterium phage Cantare</name>
    <dbReference type="NCBI Taxonomy" id="2338395"/>
    <lineage>
        <taxon>Viruses</taxon>
        <taxon>Duplodnaviria</taxon>
        <taxon>Heunggongvirae</taxon>
        <taxon>Uroviricota</taxon>
        <taxon>Caudoviricetes</taxon>
        <taxon>Cantarevirus</taxon>
        <taxon>Cantarevirus cantare</taxon>
    </lineage>
</organism>
<sequence length="184" mass="20257">MSATPGMEFDPKFNWIDVEDPNNPPAGASKITANDLKRYEQGLEDAEQAIDQLLLVISDEINVQVGNLTEGIADSAIWPDTKHPGLYWFRQGGQLVESEIPGLYVIDPNQTPKPNYEIPAGVVVQTLESNGAYIRPTNDTNVVCNFVGSTDPLTVALNGDRWDKTPTVEGTNIIQYIKINGEWV</sequence>
<name>A0A3G3LYN0_9CAUD</name>
<protein>
    <submittedName>
        <fullName evidence="1">Uncharacterized protein</fullName>
    </submittedName>
</protein>
<gene>
    <name evidence="1" type="primary">32</name>
    <name evidence="1" type="ORF">PBI_CANTARE_32</name>
</gene>
<accession>A0A3G3LYN0</accession>
<dbReference type="GeneID" id="77952968"/>
<dbReference type="Proteomes" id="UP000279277">
    <property type="component" value="Segment"/>
</dbReference>
<keyword evidence="2" id="KW-1185">Reference proteome</keyword>
<evidence type="ECO:0000313" key="2">
    <source>
        <dbReference type="Proteomes" id="UP000279277"/>
    </source>
</evidence>
<reference evidence="1 2" key="1">
    <citation type="submission" date="2018-10" db="EMBL/GenBank/DDBJ databases">
        <authorList>
            <person name="Zack K."/>
            <person name="Garlena R.A."/>
            <person name="Russell D.A."/>
            <person name="Pope W.H."/>
            <person name="Jacobs-Sera D."/>
            <person name="Hatfull G.F."/>
        </authorList>
    </citation>
    <scope>NUCLEOTIDE SEQUENCE [LARGE SCALE GENOMIC DNA]</scope>
</reference>
<proteinExistence type="predicted"/>
<dbReference type="RefSeq" id="YP_010676607.1">
    <property type="nucleotide sequence ID" value="NC_071014.1"/>
</dbReference>
<dbReference type="EMBL" id="MK016493">
    <property type="protein sequence ID" value="AYQ99252.1"/>
    <property type="molecule type" value="Genomic_DNA"/>
</dbReference>